<sequence length="267" mass="28153">MVGMDSVFDAAARDFTALAPLLWDRVGLAVVKASPPGSGEHVLDACCGIGSATLPIAELVGSAGRVDAVDLSGSLIRELRNRLAESRHTAQVVPHAADITTWKGGPYDQVFCILGLPFLPDPAAGANHLTNLLRPGGKLVIAHWLSSPDSLDLPAVGTILAGILRKLGGALPPPHEGRARFSDDLTRPETMHTRMGTLGLSAEVTTIELRVPLDAVVLRLLIEGSAFRSMLADLDAVSRERVHVLLAEQLSGEQLNASLVVGAGRRQ</sequence>
<keyword evidence="1 4" id="KW-0489">Methyltransferase</keyword>
<dbReference type="EMBL" id="LR134406">
    <property type="protein sequence ID" value="VEH70617.1"/>
    <property type="molecule type" value="Genomic_DNA"/>
</dbReference>
<dbReference type="Pfam" id="PF13649">
    <property type="entry name" value="Methyltransf_25"/>
    <property type="match status" value="1"/>
</dbReference>
<gene>
    <name evidence="4" type="primary">ubiE_2</name>
    <name evidence="4" type="ORF">NCTC12967_01919</name>
</gene>
<evidence type="ECO:0000313" key="4">
    <source>
        <dbReference type="EMBL" id="VEH70617.1"/>
    </source>
</evidence>
<dbReference type="InterPro" id="IPR041698">
    <property type="entry name" value="Methyltransf_25"/>
</dbReference>
<dbReference type="InterPro" id="IPR029063">
    <property type="entry name" value="SAM-dependent_MTases_sf"/>
</dbReference>
<protein>
    <submittedName>
        <fullName evidence="4">Demethylmenaquinone methyltransferase</fullName>
        <ecNumber evidence="4">2.1.1.163</ecNumber>
    </submittedName>
</protein>
<keyword evidence="2 4" id="KW-0808">Transferase</keyword>
<feature type="domain" description="Methyltransferase" evidence="3">
    <location>
        <begin position="42"/>
        <end position="137"/>
    </location>
</feature>
<dbReference type="EC" id="2.1.1.163" evidence="4"/>
<reference evidence="4 5" key="1">
    <citation type="submission" date="2018-12" db="EMBL/GenBank/DDBJ databases">
        <authorList>
            <consortium name="Pathogen Informatics"/>
        </authorList>
    </citation>
    <scope>NUCLEOTIDE SEQUENCE [LARGE SCALE GENOMIC DNA]</scope>
    <source>
        <strain evidence="4 5">NCTC12967</strain>
    </source>
</reference>
<dbReference type="PANTHER" id="PTHR43861">
    <property type="entry name" value="TRANS-ACONITATE 2-METHYLTRANSFERASE-RELATED"/>
    <property type="match status" value="1"/>
</dbReference>
<dbReference type="CDD" id="cd02440">
    <property type="entry name" value="AdoMet_MTases"/>
    <property type="match status" value="1"/>
</dbReference>
<proteinExistence type="predicted"/>
<keyword evidence="5" id="KW-1185">Reference proteome</keyword>
<dbReference type="Gene3D" id="3.40.50.150">
    <property type="entry name" value="Vaccinia Virus protein VP39"/>
    <property type="match status" value="1"/>
</dbReference>
<dbReference type="AlphaFoldDB" id="A0A3S4UFM3"/>
<evidence type="ECO:0000259" key="3">
    <source>
        <dbReference type="Pfam" id="PF13649"/>
    </source>
</evidence>
<dbReference type="SUPFAM" id="SSF53335">
    <property type="entry name" value="S-adenosyl-L-methionine-dependent methyltransferases"/>
    <property type="match status" value="1"/>
</dbReference>
<dbReference type="Proteomes" id="UP000273044">
    <property type="component" value="Chromosome"/>
</dbReference>
<dbReference type="PANTHER" id="PTHR43861:SF1">
    <property type="entry name" value="TRANS-ACONITATE 2-METHYLTRANSFERASE"/>
    <property type="match status" value="1"/>
</dbReference>
<name>A0A3S4UFM3_9ACTN</name>
<dbReference type="GO" id="GO:0043770">
    <property type="term" value="F:demethylmenaquinone methyltransferase activity"/>
    <property type="evidence" value="ECO:0007669"/>
    <property type="project" value="UniProtKB-EC"/>
</dbReference>
<evidence type="ECO:0000313" key="5">
    <source>
        <dbReference type="Proteomes" id="UP000273044"/>
    </source>
</evidence>
<accession>A0A3S4UFM3</accession>
<organism evidence="4 5">
    <name type="scientific">Arachnia propionica</name>
    <dbReference type="NCBI Taxonomy" id="1750"/>
    <lineage>
        <taxon>Bacteria</taxon>
        <taxon>Bacillati</taxon>
        <taxon>Actinomycetota</taxon>
        <taxon>Actinomycetes</taxon>
        <taxon>Propionibacteriales</taxon>
        <taxon>Propionibacteriaceae</taxon>
        <taxon>Arachnia</taxon>
    </lineage>
</organism>
<evidence type="ECO:0000256" key="1">
    <source>
        <dbReference type="ARBA" id="ARBA00022603"/>
    </source>
</evidence>
<evidence type="ECO:0000256" key="2">
    <source>
        <dbReference type="ARBA" id="ARBA00022679"/>
    </source>
</evidence>
<dbReference type="GO" id="GO:0032259">
    <property type="term" value="P:methylation"/>
    <property type="evidence" value="ECO:0007669"/>
    <property type="project" value="UniProtKB-KW"/>
</dbReference>